<name>A0ABW8TSU6_9CLOT</name>
<dbReference type="InterPro" id="IPR050189">
    <property type="entry name" value="MFS_Efflux_Transporters"/>
</dbReference>
<feature type="transmembrane region" description="Helical" evidence="7">
    <location>
        <begin position="138"/>
        <end position="159"/>
    </location>
</feature>
<organism evidence="9 10">
    <name type="scientific">Candidatus Clostridium radicumherbarum</name>
    <dbReference type="NCBI Taxonomy" id="3381662"/>
    <lineage>
        <taxon>Bacteria</taxon>
        <taxon>Bacillati</taxon>
        <taxon>Bacillota</taxon>
        <taxon>Clostridia</taxon>
        <taxon>Eubacteriales</taxon>
        <taxon>Clostridiaceae</taxon>
        <taxon>Clostridium</taxon>
    </lineage>
</organism>
<dbReference type="SUPFAM" id="SSF103473">
    <property type="entry name" value="MFS general substrate transporter"/>
    <property type="match status" value="1"/>
</dbReference>
<sequence length="404" mass="43285">MKNKINNNWKIYMLTIICFIVGTTQFSIVGMLDKIAASVNVSVSTAGQLVTVYALSNAIGTPLVIVAIAKMNQRKQLLMALAIILIGIASMLLLPGFGFLMVARGILGIGTGVFLVNAYGIAAKLAAPGRQGSAMSNVAMGFSSSLVFGVPLGRIAAGAYNWKTIFWIIGVFTLLALLIIRRTIPAFEGEASVPLVKRLAILKNPRIAFMLSVTLLVFIGFSIIDTYITPFLRAAMPMIENKISIILMILGIGSLIGSKLGGILADRIGITRTIFSAMLLQVITLVLVSIGSGLAVVTIIMLMIWEIACWTFGPTQNFNLVSLAPEVSGIVLSLNSTFVQLGFALGAGIGGIVVGRWSIMAITWISSLSTALAILVFNFARWFLRADGKVRMKEQCGQKEYKVS</sequence>
<dbReference type="Proteomes" id="UP001623661">
    <property type="component" value="Unassembled WGS sequence"/>
</dbReference>
<feature type="transmembrane region" description="Helical" evidence="7">
    <location>
        <begin position="52"/>
        <end position="70"/>
    </location>
</feature>
<reference evidence="9 10" key="1">
    <citation type="submission" date="2024-11" db="EMBL/GenBank/DDBJ databases">
        <authorList>
            <person name="Heng Y.C."/>
            <person name="Lim A.C.H."/>
            <person name="Lee J.K.Y."/>
            <person name="Kittelmann S."/>
        </authorList>
    </citation>
    <scope>NUCLEOTIDE SEQUENCE [LARGE SCALE GENOMIC DNA]</scope>
    <source>
        <strain evidence="9 10">WILCCON 0202</strain>
    </source>
</reference>
<accession>A0ABW8TSU6</accession>
<keyword evidence="2" id="KW-0813">Transport</keyword>
<evidence type="ECO:0000256" key="7">
    <source>
        <dbReference type="SAM" id="Phobius"/>
    </source>
</evidence>
<dbReference type="Pfam" id="PF07690">
    <property type="entry name" value="MFS_1"/>
    <property type="match status" value="1"/>
</dbReference>
<gene>
    <name evidence="9" type="ORF">ACJDUH_11800</name>
</gene>
<dbReference type="Gene3D" id="1.20.1250.20">
    <property type="entry name" value="MFS general substrate transporter like domains"/>
    <property type="match status" value="1"/>
</dbReference>
<dbReference type="CDD" id="cd17324">
    <property type="entry name" value="MFS_NepI_like"/>
    <property type="match status" value="1"/>
</dbReference>
<dbReference type="InterPro" id="IPR011701">
    <property type="entry name" value="MFS"/>
</dbReference>
<dbReference type="InterPro" id="IPR020846">
    <property type="entry name" value="MFS_dom"/>
</dbReference>
<feature type="domain" description="Major facilitator superfamily (MFS) profile" evidence="8">
    <location>
        <begin position="10"/>
        <end position="385"/>
    </location>
</feature>
<evidence type="ECO:0000313" key="10">
    <source>
        <dbReference type="Proteomes" id="UP001623661"/>
    </source>
</evidence>
<dbReference type="PROSITE" id="PS50850">
    <property type="entry name" value="MFS"/>
    <property type="match status" value="1"/>
</dbReference>
<dbReference type="InterPro" id="IPR036259">
    <property type="entry name" value="MFS_trans_sf"/>
</dbReference>
<feature type="transmembrane region" description="Helical" evidence="7">
    <location>
        <begin position="277"/>
        <end position="305"/>
    </location>
</feature>
<feature type="transmembrane region" description="Helical" evidence="7">
    <location>
        <begin position="165"/>
        <end position="184"/>
    </location>
</feature>
<feature type="transmembrane region" description="Helical" evidence="7">
    <location>
        <begin position="106"/>
        <end position="126"/>
    </location>
</feature>
<keyword evidence="4 7" id="KW-0812">Transmembrane</keyword>
<evidence type="ECO:0000256" key="4">
    <source>
        <dbReference type="ARBA" id="ARBA00022692"/>
    </source>
</evidence>
<dbReference type="EMBL" id="JBJHZY010000002">
    <property type="protein sequence ID" value="MFL0268776.1"/>
    <property type="molecule type" value="Genomic_DNA"/>
</dbReference>
<feature type="transmembrane region" description="Helical" evidence="7">
    <location>
        <begin position="205"/>
        <end position="224"/>
    </location>
</feature>
<evidence type="ECO:0000313" key="9">
    <source>
        <dbReference type="EMBL" id="MFL0268776.1"/>
    </source>
</evidence>
<feature type="transmembrane region" description="Helical" evidence="7">
    <location>
        <begin position="365"/>
        <end position="384"/>
    </location>
</feature>
<evidence type="ECO:0000256" key="3">
    <source>
        <dbReference type="ARBA" id="ARBA00022475"/>
    </source>
</evidence>
<evidence type="ECO:0000256" key="5">
    <source>
        <dbReference type="ARBA" id="ARBA00022989"/>
    </source>
</evidence>
<evidence type="ECO:0000259" key="8">
    <source>
        <dbReference type="PROSITE" id="PS50850"/>
    </source>
</evidence>
<proteinExistence type="predicted"/>
<feature type="transmembrane region" description="Helical" evidence="7">
    <location>
        <begin position="77"/>
        <end position="100"/>
    </location>
</feature>
<evidence type="ECO:0000256" key="6">
    <source>
        <dbReference type="ARBA" id="ARBA00023136"/>
    </source>
</evidence>
<keyword evidence="10" id="KW-1185">Reference proteome</keyword>
<comment type="caution">
    <text evidence="9">The sequence shown here is derived from an EMBL/GenBank/DDBJ whole genome shotgun (WGS) entry which is preliminary data.</text>
</comment>
<comment type="subcellular location">
    <subcellularLocation>
        <location evidence="1">Cell membrane</location>
        <topology evidence="1">Multi-pass membrane protein</topology>
    </subcellularLocation>
</comment>
<evidence type="ECO:0000256" key="2">
    <source>
        <dbReference type="ARBA" id="ARBA00022448"/>
    </source>
</evidence>
<dbReference type="RefSeq" id="WP_406765400.1">
    <property type="nucleotide sequence ID" value="NZ_JBJHZY010000002.1"/>
</dbReference>
<keyword evidence="5 7" id="KW-1133">Transmembrane helix</keyword>
<keyword evidence="6 7" id="KW-0472">Membrane</keyword>
<dbReference type="PANTHER" id="PTHR43124">
    <property type="entry name" value="PURINE EFFLUX PUMP PBUE"/>
    <property type="match status" value="1"/>
</dbReference>
<evidence type="ECO:0000256" key="1">
    <source>
        <dbReference type="ARBA" id="ARBA00004651"/>
    </source>
</evidence>
<dbReference type="PANTHER" id="PTHR43124:SF10">
    <property type="entry name" value="PURINE EFFLUX PUMP PBUE"/>
    <property type="match status" value="1"/>
</dbReference>
<feature type="transmembrane region" description="Helical" evidence="7">
    <location>
        <begin position="12"/>
        <end position="32"/>
    </location>
</feature>
<keyword evidence="3" id="KW-1003">Cell membrane</keyword>
<protein>
    <submittedName>
        <fullName evidence="9">MFS transporter</fullName>
    </submittedName>
</protein>
<feature type="transmembrane region" description="Helical" evidence="7">
    <location>
        <begin position="244"/>
        <end position="265"/>
    </location>
</feature>